<organism evidence="2 3">
    <name type="scientific">Candidula unifasciata</name>
    <dbReference type="NCBI Taxonomy" id="100452"/>
    <lineage>
        <taxon>Eukaryota</taxon>
        <taxon>Metazoa</taxon>
        <taxon>Spiralia</taxon>
        <taxon>Lophotrochozoa</taxon>
        <taxon>Mollusca</taxon>
        <taxon>Gastropoda</taxon>
        <taxon>Heterobranchia</taxon>
        <taxon>Euthyneura</taxon>
        <taxon>Panpulmonata</taxon>
        <taxon>Eupulmonata</taxon>
        <taxon>Stylommatophora</taxon>
        <taxon>Helicina</taxon>
        <taxon>Helicoidea</taxon>
        <taxon>Geomitridae</taxon>
        <taxon>Candidula</taxon>
    </lineage>
</organism>
<keyword evidence="1" id="KW-0812">Transmembrane</keyword>
<dbReference type="Proteomes" id="UP000678393">
    <property type="component" value="Unassembled WGS sequence"/>
</dbReference>
<evidence type="ECO:0000313" key="3">
    <source>
        <dbReference type="Proteomes" id="UP000678393"/>
    </source>
</evidence>
<comment type="caution">
    <text evidence="2">The sequence shown here is derived from an EMBL/GenBank/DDBJ whole genome shotgun (WGS) entry which is preliminary data.</text>
</comment>
<evidence type="ECO:0000313" key="2">
    <source>
        <dbReference type="EMBL" id="CAG5120507.1"/>
    </source>
</evidence>
<gene>
    <name evidence="2" type="ORF">CUNI_LOCUS6065</name>
</gene>
<keyword evidence="1" id="KW-1133">Transmembrane helix</keyword>
<protein>
    <submittedName>
        <fullName evidence="2">Uncharacterized protein</fullName>
    </submittedName>
</protein>
<proteinExistence type="predicted"/>
<evidence type="ECO:0000256" key="1">
    <source>
        <dbReference type="SAM" id="Phobius"/>
    </source>
</evidence>
<sequence>MFESITPLRMWIAVSVGLGAVAIALMAVVIRLKISESNCEAGNAFWRSQPFFRTKEEQAEVEKQFPALNVNNACCVSSTKQEMIHSALTINNINVTVLQNINSSQFQYFPIETCR</sequence>
<accession>A0A8S3YTR1</accession>
<dbReference type="EMBL" id="CAJHNH020000912">
    <property type="protein sequence ID" value="CAG5120507.1"/>
    <property type="molecule type" value="Genomic_DNA"/>
</dbReference>
<keyword evidence="3" id="KW-1185">Reference proteome</keyword>
<name>A0A8S3YTR1_9EUPU</name>
<keyword evidence="1" id="KW-0472">Membrane</keyword>
<reference evidence="2" key="1">
    <citation type="submission" date="2021-04" db="EMBL/GenBank/DDBJ databases">
        <authorList>
            <consortium name="Molecular Ecology Group"/>
        </authorList>
    </citation>
    <scope>NUCLEOTIDE SEQUENCE</scope>
</reference>
<feature type="non-terminal residue" evidence="2">
    <location>
        <position position="115"/>
    </location>
</feature>
<feature type="transmembrane region" description="Helical" evidence="1">
    <location>
        <begin position="12"/>
        <end position="30"/>
    </location>
</feature>
<dbReference type="AlphaFoldDB" id="A0A8S3YTR1"/>